<dbReference type="OrthoDB" id="5293641at2"/>
<sequence length="192" mass="21090">MALLVLGLAIFIAMHSIRAVAAPWREAQIERFGMPAWRGFFALFSLLGLFFIVRGYGLARRYPVPIWLPPSGMVHVTALLTAIAFVMIVAACIPGNHIKRALGQPFMCGVALWAFAHLLANGTLHAIVLFAALLVWALLKLRADRRRDREAGVVYAQGTLARDALVVVIGLIAWDLFAFWLHGMLIGVHPLG</sequence>
<keyword evidence="2 5" id="KW-0812">Transmembrane</keyword>
<reference evidence="7 8" key="1">
    <citation type="submission" date="2019-03" db="EMBL/GenBank/DDBJ databases">
        <title>Paraburkholderia sp. 7MH5, isolated from subtropical forest soil.</title>
        <authorList>
            <person name="Gao Z.-H."/>
            <person name="Qiu L.-H."/>
        </authorList>
    </citation>
    <scope>NUCLEOTIDE SEQUENCE [LARGE SCALE GENOMIC DNA]</scope>
    <source>
        <strain evidence="7 8">7MH5</strain>
    </source>
</reference>
<dbReference type="KEGG" id="ppai:E1956_21375"/>
<feature type="domain" description="NnrU" evidence="6">
    <location>
        <begin position="3"/>
        <end position="190"/>
    </location>
</feature>
<dbReference type="InterPro" id="IPR009915">
    <property type="entry name" value="NnrU_dom"/>
</dbReference>
<organism evidence="7 8">
    <name type="scientific">Paraburkholderia pallida</name>
    <dbReference type="NCBI Taxonomy" id="2547399"/>
    <lineage>
        <taxon>Bacteria</taxon>
        <taxon>Pseudomonadati</taxon>
        <taxon>Pseudomonadota</taxon>
        <taxon>Betaproteobacteria</taxon>
        <taxon>Burkholderiales</taxon>
        <taxon>Burkholderiaceae</taxon>
        <taxon>Paraburkholderia</taxon>
    </lineage>
</organism>
<keyword evidence="3 5" id="KW-1133">Transmembrane helix</keyword>
<dbReference type="Proteomes" id="UP000295727">
    <property type="component" value="Chromosome 2"/>
</dbReference>
<dbReference type="AlphaFoldDB" id="A0A4P7D035"/>
<evidence type="ECO:0000313" key="7">
    <source>
        <dbReference type="EMBL" id="QBQ99703.1"/>
    </source>
</evidence>
<evidence type="ECO:0000256" key="4">
    <source>
        <dbReference type="ARBA" id="ARBA00023136"/>
    </source>
</evidence>
<name>A0A4P7D035_9BURK</name>
<feature type="transmembrane region" description="Helical" evidence="5">
    <location>
        <begin position="110"/>
        <end position="139"/>
    </location>
</feature>
<evidence type="ECO:0000256" key="3">
    <source>
        <dbReference type="ARBA" id="ARBA00022989"/>
    </source>
</evidence>
<evidence type="ECO:0000313" key="8">
    <source>
        <dbReference type="Proteomes" id="UP000295727"/>
    </source>
</evidence>
<protein>
    <submittedName>
        <fullName evidence="7">NnrU family protein</fullName>
    </submittedName>
</protein>
<accession>A0A4P7D035</accession>
<feature type="transmembrane region" description="Helical" evidence="5">
    <location>
        <begin position="37"/>
        <end position="57"/>
    </location>
</feature>
<evidence type="ECO:0000256" key="5">
    <source>
        <dbReference type="SAM" id="Phobius"/>
    </source>
</evidence>
<evidence type="ECO:0000259" key="6">
    <source>
        <dbReference type="Pfam" id="PF07298"/>
    </source>
</evidence>
<evidence type="ECO:0000256" key="2">
    <source>
        <dbReference type="ARBA" id="ARBA00022692"/>
    </source>
</evidence>
<keyword evidence="8" id="KW-1185">Reference proteome</keyword>
<keyword evidence="4 5" id="KW-0472">Membrane</keyword>
<dbReference type="RefSeq" id="WP_134752687.1">
    <property type="nucleotide sequence ID" value="NZ_CP038149.1"/>
</dbReference>
<dbReference type="Pfam" id="PF07298">
    <property type="entry name" value="NnrU"/>
    <property type="match status" value="1"/>
</dbReference>
<dbReference type="EMBL" id="CP038149">
    <property type="protein sequence ID" value="QBQ99703.1"/>
    <property type="molecule type" value="Genomic_DNA"/>
</dbReference>
<proteinExistence type="predicted"/>
<feature type="transmembrane region" description="Helical" evidence="5">
    <location>
        <begin position="78"/>
        <end position="98"/>
    </location>
</feature>
<evidence type="ECO:0000256" key="1">
    <source>
        <dbReference type="ARBA" id="ARBA00004141"/>
    </source>
</evidence>
<dbReference type="GO" id="GO:0016020">
    <property type="term" value="C:membrane"/>
    <property type="evidence" value="ECO:0007669"/>
    <property type="project" value="UniProtKB-SubCell"/>
</dbReference>
<comment type="subcellular location">
    <subcellularLocation>
        <location evidence="1">Membrane</location>
        <topology evidence="1">Multi-pass membrane protein</topology>
    </subcellularLocation>
</comment>
<feature type="transmembrane region" description="Helical" evidence="5">
    <location>
        <begin position="160"/>
        <end position="181"/>
    </location>
</feature>
<gene>
    <name evidence="7" type="ORF">E1956_21375</name>
</gene>